<feature type="region of interest" description="Disordered" evidence="16">
    <location>
        <begin position="481"/>
        <end position="501"/>
    </location>
</feature>
<evidence type="ECO:0000256" key="12">
    <source>
        <dbReference type="ARBA" id="ARBA00023136"/>
    </source>
</evidence>
<keyword evidence="19" id="KW-1185">Reference proteome</keyword>
<keyword evidence="13" id="KW-0539">Nucleus</keyword>
<evidence type="ECO:0000256" key="5">
    <source>
        <dbReference type="ARBA" id="ARBA00022448"/>
    </source>
</evidence>
<keyword evidence="10" id="KW-0811">Translocation</keyword>
<keyword evidence="12 17" id="KW-0472">Membrane</keyword>
<keyword evidence="11" id="KW-0906">Nuclear pore complex</keyword>
<sequence length="745" mass="82530">PPGQPRWRRRAVPAGTCSPAFGEAGQAGPRASHWLRAYASSHWLLSAPPRGARRKWRLSGGTFERRSGRPGRGHGGGPAAAPPPPAGECGGCGGALHVPSALLTLCFPQVLGWRVAAAVAWSLLLLPFCAVAFVVLSGLDPLHPVRWICDSFSDLNTSCVIFCIILMSVVILVISISNVEFYAVVPSIPCSRLELIGKIIHPQQVVHSVVHAVMGTLFAWCAAVMTKGKFQFLAVQCTPSESLGDAAPQKCLNEYHLFFLLSGAFMGYSYSLFYLMNNMNYLPFPIIQQYKYLRFRRSLPFLIKHSCVESLYFVRNFCVTYYFFGYIPKVWICTTMDLQIDSKLYPLDTLTGLLDLSLVYHAWLCGVFLLITWYISWLLFKIYATETHHFPVQPTFAEETDQCLPKILSSNPPLIIKFLALQDLMLLSQYSPVRRMEVFSLSQPGGHPHNWTAISKECLSLLSDLTQRLIAQQEAAAANGRAKQPAGELKVSPQAPGADGTEDRILESQRSNIALRASMSSLVKSSLVPLKTSPGSDVGSPFSSPALNCKKGIPDVNSPWQGSVPSLHLTRRGPKLWTSGSDLQMNGSHHESFPVPSARVGSEAVQPSFIYTWLQNKQEQIKNFLSKRDLIMYFFSKHPEASIQAVFSDTQMHIWALEGLSHLVAASFTEDQFGVVQTTLPAILDTFLTLQEVVDRYFKLPHVSSKSPRISGSLVDTSYKTLRFALRASLKTALYRITTVFGEHL</sequence>
<proteinExistence type="inferred from homology"/>
<dbReference type="AlphaFoldDB" id="A0A7K5HRJ0"/>
<evidence type="ECO:0000256" key="14">
    <source>
        <dbReference type="ARBA" id="ARBA00025441"/>
    </source>
</evidence>
<feature type="transmembrane region" description="Helical" evidence="17">
    <location>
        <begin position="360"/>
        <end position="380"/>
    </location>
</feature>
<accession>A0A7K5HRJ0</accession>
<dbReference type="GO" id="GO:0070762">
    <property type="term" value="C:nuclear pore transmembrane ring"/>
    <property type="evidence" value="ECO:0007669"/>
    <property type="project" value="TreeGrafter"/>
</dbReference>
<evidence type="ECO:0000256" key="7">
    <source>
        <dbReference type="ARBA" id="ARBA00022816"/>
    </source>
</evidence>
<comment type="function">
    <text evidence="14">Component of the nuclear pore complex (NPC), which plays a key role in de novo assembly and insertion of NPC in the nuclear envelope. Required for NPC and nuclear envelope assembly, possibly by forming a link between the nuclear envelope membrane and soluble nucleoporins, thereby anchoring the NPC in the membrane.</text>
</comment>
<name>A0A7K5HRJ0_CROSL</name>
<feature type="non-terminal residue" evidence="18">
    <location>
        <position position="745"/>
    </location>
</feature>
<reference evidence="18 19" key="1">
    <citation type="submission" date="2019-09" db="EMBL/GenBank/DDBJ databases">
        <title>Bird 10,000 Genomes (B10K) Project - Family phase.</title>
        <authorList>
            <person name="Zhang G."/>
        </authorList>
    </citation>
    <scope>NUCLEOTIDE SEQUENCE [LARGE SCALE GENOMIC DNA]</scope>
    <source>
        <strain evidence="18">B10K-DU-003-44</strain>
        <tissue evidence="18">Muscle</tissue>
    </source>
</reference>
<dbReference type="GO" id="GO:0006999">
    <property type="term" value="P:nuclear pore organization"/>
    <property type="evidence" value="ECO:0007669"/>
    <property type="project" value="TreeGrafter"/>
</dbReference>
<dbReference type="GO" id="GO:0030674">
    <property type="term" value="F:protein-macromolecule adaptor activity"/>
    <property type="evidence" value="ECO:0007669"/>
    <property type="project" value="TreeGrafter"/>
</dbReference>
<dbReference type="Pfam" id="PF09531">
    <property type="entry name" value="Ndc1_Nup"/>
    <property type="match status" value="1"/>
</dbReference>
<dbReference type="PANTHER" id="PTHR13269">
    <property type="entry name" value="NUCLEOPORIN NDC1"/>
    <property type="match status" value="1"/>
</dbReference>
<evidence type="ECO:0000256" key="11">
    <source>
        <dbReference type="ARBA" id="ARBA00023132"/>
    </source>
</evidence>
<evidence type="ECO:0000256" key="2">
    <source>
        <dbReference type="ARBA" id="ARBA00004567"/>
    </source>
</evidence>
<dbReference type="GO" id="GO:0051028">
    <property type="term" value="P:mRNA transport"/>
    <property type="evidence" value="ECO:0007669"/>
    <property type="project" value="UniProtKB-KW"/>
</dbReference>
<evidence type="ECO:0000256" key="17">
    <source>
        <dbReference type="SAM" id="Phobius"/>
    </source>
</evidence>
<evidence type="ECO:0000256" key="13">
    <source>
        <dbReference type="ARBA" id="ARBA00023242"/>
    </source>
</evidence>
<protein>
    <recommendedName>
        <fullName evidence="4">Nucleoporin NDC1</fullName>
    </recommendedName>
    <alternativeName>
        <fullName evidence="15">Transmembrane protein 48</fullName>
    </alternativeName>
</protein>
<dbReference type="EMBL" id="VYZB01000254">
    <property type="protein sequence ID" value="NWS71894.1"/>
    <property type="molecule type" value="Genomic_DNA"/>
</dbReference>
<gene>
    <name evidence="18" type="primary">Ndc1</name>
    <name evidence="18" type="ORF">CROSUL_R03442</name>
</gene>
<evidence type="ECO:0000256" key="10">
    <source>
        <dbReference type="ARBA" id="ARBA00023010"/>
    </source>
</evidence>
<feature type="transmembrane region" description="Helical" evidence="17">
    <location>
        <begin position="255"/>
        <end position="275"/>
    </location>
</feature>
<feature type="non-terminal residue" evidence="18">
    <location>
        <position position="1"/>
    </location>
</feature>
<dbReference type="GO" id="GO:0015031">
    <property type="term" value="P:protein transport"/>
    <property type="evidence" value="ECO:0007669"/>
    <property type="project" value="UniProtKB-KW"/>
</dbReference>
<feature type="region of interest" description="Disordered" evidence="16">
    <location>
        <begin position="1"/>
        <end position="26"/>
    </location>
</feature>
<evidence type="ECO:0000313" key="18">
    <source>
        <dbReference type="EMBL" id="NWS71894.1"/>
    </source>
</evidence>
<keyword evidence="5" id="KW-0813">Transport</keyword>
<evidence type="ECO:0000256" key="9">
    <source>
        <dbReference type="ARBA" id="ARBA00022989"/>
    </source>
</evidence>
<dbReference type="PANTHER" id="PTHR13269:SF6">
    <property type="entry name" value="NUCLEOPORIN NDC1"/>
    <property type="match status" value="1"/>
</dbReference>
<comment type="caution">
    <text evidence="18">The sequence shown here is derived from an EMBL/GenBank/DDBJ whole genome shotgun (WGS) entry which is preliminary data.</text>
</comment>
<evidence type="ECO:0000256" key="8">
    <source>
        <dbReference type="ARBA" id="ARBA00022927"/>
    </source>
</evidence>
<comment type="subcellular location">
    <subcellularLocation>
        <location evidence="1">Nucleus membrane</location>
        <topology evidence="1">Multi-pass membrane protein</topology>
    </subcellularLocation>
    <subcellularLocation>
        <location evidence="2">Nucleus</location>
        <location evidence="2">Nuclear pore complex</location>
    </subcellularLocation>
</comment>
<dbReference type="OrthoDB" id="67850at2759"/>
<keyword evidence="6 17" id="KW-0812">Transmembrane</keyword>
<evidence type="ECO:0000256" key="6">
    <source>
        <dbReference type="ARBA" id="ARBA00022692"/>
    </source>
</evidence>
<comment type="similarity">
    <text evidence="3">Belongs to the NDC1 family.</text>
</comment>
<evidence type="ECO:0000313" key="19">
    <source>
        <dbReference type="Proteomes" id="UP000549499"/>
    </source>
</evidence>
<feature type="transmembrane region" description="Helical" evidence="17">
    <location>
        <begin position="319"/>
        <end position="340"/>
    </location>
</feature>
<dbReference type="GO" id="GO:0031965">
    <property type="term" value="C:nuclear membrane"/>
    <property type="evidence" value="ECO:0007669"/>
    <property type="project" value="UniProtKB-SubCell"/>
</dbReference>
<keyword evidence="9 17" id="KW-1133">Transmembrane helix</keyword>
<feature type="region of interest" description="Disordered" evidence="16">
    <location>
        <begin position="58"/>
        <end position="84"/>
    </location>
</feature>
<organism evidence="18 19">
    <name type="scientific">Crotophaga sulcirostris</name>
    <name type="common">Groove-billed ani</name>
    <dbReference type="NCBI Taxonomy" id="33598"/>
    <lineage>
        <taxon>Eukaryota</taxon>
        <taxon>Metazoa</taxon>
        <taxon>Chordata</taxon>
        <taxon>Craniata</taxon>
        <taxon>Vertebrata</taxon>
        <taxon>Euteleostomi</taxon>
        <taxon>Archelosauria</taxon>
        <taxon>Archosauria</taxon>
        <taxon>Dinosauria</taxon>
        <taxon>Saurischia</taxon>
        <taxon>Theropoda</taxon>
        <taxon>Coelurosauria</taxon>
        <taxon>Aves</taxon>
        <taxon>Neognathae</taxon>
        <taxon>Neoaves</taxon>
        <taxon>Otidimorphae</taxon>
        <taxon>Cuculiformes</taxon>
        <taxon>Crotophagidae</taxon>
        <taxon>Crotophaga</taxon>
    </lineage>
</organism>
<dbReference type="InterPro" id="IPR019049">
    <property type="entry name" value="Nucleoporin_prot_Ndc1/Nup"/>
</dbReference>
<dbReference type="Proteomes" id="UP000549499">
    <property type="component" value="Unassembled WGS sequence"/>
</dbReference>
<feature type="transmembrane region" description="Helical" evidence="17">
    <location>
        <begin position="115"/>
        <end position="139"/>
    </location>
</feature>
<evidence type="ECO:0000256" key="15">
    <source>
        <dbReference type="ARBA" id="ARBA00031201"/>
    </source>
</evidence>
<evidence type="ECO:0000256" key="4">
    <source>
        <dbReference type="ARBA" id="ARBA00017534"/>
    </source>
</evidence>
<keyword evidence="7" id="KW-0509">mRNA transport</keyword>
<feature type="transmembrane region" description="Helical" evidence="17">
    <location>
        <begin position="159"/>
        <end position="185"/>
    </location>
</feature>
<evidence type="ECO:0000256" key="1">
    <source>
        <dbReference type="ARBA" id="ARBA00004232"/>
    </source>
</evidence>
<feature type="compositionally biased region" description="Basic residues" evidence="16">
    <location>
        <begin position="1"/>
        <end position="11"/>
    </location>
</feature>
<evidence type="ECO:0000256" key="3">
    <source>
        <dbReference type="ARBA" id="ARBA00005760"/>
    </source>
</evidence>
<evidence type="ECO:0000256" key="16">
    <source>
        <dbReference type="SAM" id="MobiDB-lite"/>
    </source>
</evidence>
<keyword evidence="8" id="KW-0653">Protein transport</keyword>